<accession>A0A6G9IF77</accession>
<dbReference type="InterPro" id="IPR051407">
    <property type="entry name" value="Bact_OM_lipoprot/Surf_antigen"/>
</dbReference>
<evidence type="ECO:0000313" key="8">
    <source>
        <dbReference type="Proteomes" id="UP000501168"/>
    </source>
</evidence>
<evidence type="ECO:0000259" key="6">
    <source>
        <dbReference type="Pfam" id="PF05433"/>
    </source>
</evidence>
<keyword evidence="3" id="KW-0472">Membrane</keyword>
<dbReference type="EMBL" id="CP050253">
    <property type="protein sequence ID" value="QIQ22459.1"/>
    <property type="molecule type" value="Genomic_DNA"/>
</dbReference>
<keyword evidence="4" id="KW-0564">Palmitate</keyword>
<evidence type="ECO:0000256" key="2">
    <source>
        <dbReference type="ARBA" id="ARBA00022729"/>
    </source>
</evidence>
<evidence type="ECO:0000313" key="7">
    <source>
        <dbReference type="EMBL" id="QIQ22459.1"/>
    </source>
</evidence>
<keyword evidence="8" id="KW-1185">Reference proteome</keyword>
<proteinExistence type="predicted"/>
<dbReference type="FunCoup" id="A0A6G9IF77">
    <property type="interactions" value="57"/>
</dbReference>
<dbReference type="PROSITE" id="PS51257">
    <property type="entry name" value="PROKAR_LIPOPROTEIN"/>
    <property type="match status" value="1"/>
</dbReference>
<organism evidence="7 8">
    <name type="scientific">Zophobihabitans entericus</name>
    <dbReference type="NCBI Taxonomy" id="1635327"/>
    <lineage>
        <taxon>Bacteria</taxon>
        <taxon>Pseudomonadati</taxon>
        <taxon>Pseudomonadota</taxon>
        <taxon>Gammaproteobacteria</taxon>
        <taxon>Orbales</taxon>
        <taxon>Orbaceae</taxon>
        <taxon>Zophobihabitans</taxon>
    </lineage>
</organism>
<dbReference type="GO" id="GO:0009279">
    <property type="term" value="C:cell outer membrane"/>
    <property type="evidence" value="ECO:0007669"/>
    <property type="project" value="UniProtKB-SubCell"/>
</dbReference>
<dbReference type="KEGG" id="orb:IPMB12_08870"/>
<keyword evidence="5" id="KW-0449">Lipoprotein</keyword>
<dbReference type="RefSeq" id="WP_166917755.1">
    <property type="nucleotide sequence ID" value="NZ_CP050253.1"/>
</dbReference>
<keyword evidence="2" id="KW-0732">Signal</keyword>
<name>A0A6G9IF77_9GAMM</name>
<gene>
    <name evidence="7" type="ORF">IPMB12_08870</name>
</gene>
<sequence length="171" mass="17679">MMKKFVALAIVVAVLAGCRNSDIYSGDVYTADQAKQAQRVSYGTVTSVRPVKLQTNATSGSNNNVVGSLGGAILGGFLGNTIGSGSGRSLAIATGAIAGSVVGGAVEDEVSQVNAVELEVQQENGGTVVLVQKATANQFYVGQEVRLVTNGKQINASPRYMLNQQQIKDSQ</sequence>
<evidence type="ECO:0000256" key="3">
    <source>
        <dbReference type="ARBA" id="ARBA00023136"/>
    </source>
</evidence>
<dbReference type="InterPro" id="IPR008816">
    <property type="entry name" value="Gly_zipper_2TM_dom"/>
</dbReference>
<evidence type="ECO:0000256" key="5">
    <source>
        <dbReference type="ARBA" id="ARBA00023288"/>
    </source>
</evidence>
<feature type="domain" description="Glycine zipper 2TM" evidence="6">
    <location>
        <begin position="67"/>
        <end position="107"/>
    </location>
</feature>
<reference evidence="7 8" key="1">
    <citation type="submission" date="2020-03" db="EMBL/GenBank/DDBJ databases">
        <title>Complete genome sequence of Orbus sp. IPMB12 (BCRC 80908).</title>
        <authorList>
            <person name="Lo W.-S."/>
            <person name="Chang T.-H."/>
            <person name="Kuo C.-H."/>
        </authorList>
    </citation>
    <scope>NUCLEOTIDE SEQUENCE [LARGE SCALE GENOMIC DNA]</scope>
    <source>
        <strain evidence="7 8">IPMB12</strain>
    </source>
</reference>
<dbReference type="Pfam" id="PF05433">
    <property type="entry name" value="Rick_17kDa_Anti"/>
    <property type="match status" value="1"/>
</dbReference>
<dbReference type="Proteomes" id="UP000501168">
    <property type="component" value="Chromosome"/>
</dbReference>
<dbReference type="PANTHER" id="PTHR35603">
    <property type="match status" value="1"/>
</dbReference>
<evidence type="ECO:0000256" key="1">
    <source>
        <dbReference type="ARBA" id="ARBA00004459"/>
    </source>
</evidence>
<protein>
    <submittedName>
        <fullName evidence="7">Glycine zipper 2TM domain-containing protein</fullName>
    </submittedName>
</protein>
<dbReference type="InParanoid" id="A0A6G9IF77"/>
<comment type="subcellular location">
    <subcellularLocation>
        <location evidence="1">Cell outer membrane</location>
        <topology evidence="1">Lipid-anchor</topology>
    </subcellularLocation>
</comment>
<evidence type="ECO:0000256" key="4">
    <source>
        <dbReference type="ARBA" id="ARBA00023139"/>
    </source>
</evidence>
<dbReference type="AlphaFoldDB" id="A0A6G9IF77"/>
<dbReference type="PANTHER" id="PTHR35603:SF1">
    <property type="entry name" value="OUTER MEMBRANE LIPOPROTEIN SLYB"/>
    <property type="match status" value="1"/>
</dbReference>